<dbReference type="Gramene" id="ESR61245">
    <property type="protein sequence ID" value="ESR61245"/>
    <property type="gene ID" value="CICLE_v10017139mg"/>
</dbReference>
<keyword evidence="3" id="KW-1185">Reference proteome</keyword>
<evidence type="ECO:0000313" key="2">
    <source>
        <dbReference type="EMBL" id="ESR61245.1"/>
    </source>
</evidence>
<organism evidence="2 3">
    <name type="scientific">Citrus clementina</name>
    <name type="common">Clementine</name>
    <name type="synonym">Citrus deliciosa x Citrus sinensis</name>
    <dbReference type="NCBI Taxonomy" id="85681"/>
    <lineage>
        <taxon>Eukaryota</taxon>
        <taxon>Viridiplantae</taxon>
        <taxon>Streptophyta</taxon>
        <taxon>Embryophyta</taxon>
        <taxon>Tracheophyta</taxon>
        <taxon>Spermatophyta</taxon>
        <taxon>Magnoliopsida</taxon>
        <taxon>eudicotyledons</taxon>
        <taxon>Gunneridae</taxon>
        <taxon>Pentapetalae</taxon>
        <taxon>rosids</taxon>
        <taxon>malvids</taxon>
        <taxon>Sapindales</taxon>
        <taxon>Rutaceae</taxon>
        <taxon>Aurantioideae</taxon>
        <taxon>Citrus</taxon>
    </lineage>
</organism>
<dbReference type="Proteomes" id="UP000030687">
    <property type="component" value="Unassembled WGS sequence"/>
</dbReference>
<dbReference type="PANTHER" id="PTHR33132">
    <property type="entry name" value="OSJNBB0118P14.9 PROTEIN"/>
    <property type="match status" value="1"/>
</dbReference>
<name>V4UAT7_CITCL</name>
<evidence type="ECO:0000313" key="3">
    <source>
        <dbReference type="Proteomes" id="UP000030687"/>
    </source>
</evidence>
<dbReference type="PANTHER" id="PTHR33132:SF128">
    <property type="entry name" value="OS01G0778900 PROTEIN"/>
    <property type="match status" value="1"/>
</dbReference>
<protein>
    <submittedName>
        <fullName evidence="2">Uncharacterized protein</fullName>
    </submittedName>
</protein>
<sequence length="135" mass="14491">MPAGLSNLENSDPKAIIFWPRSQGEEVSKAKPDKIANKCTAESKGNAAAKKTCICAPTSHAGSFRCHLHRTNNAPPKLSSSSSRCLVDDNGRKSQPQLSRFYTCDSVQIQPAQNDKPVINAGEVVGVNVKLSLDN</sequence>
<dbReference type="eggNOG" id="ENOG502SBS4">
    <property type="taxonomic scope" value="Eukaryota"/>
</dbReference>
<evidence type="ECO:0000256" key="1">
    <source>
        <dbReference type="SAM" id="MobiDB-lite"/>
    </source>
</evidence>
<dbReference type="EMBL" id="KI536312">
    <property type="protein sequence ID" value="ESR61245.1"/>
    <property type="molecule type" value="Genomic_DNA"/>
</dbReference>
<feature type="compositionally biased region" description="Polar residues" evidence="1">
    <location>
        <begin position="71"/>
        <end position="84"/>
    </location>
</feature>
<dbReference type="OrthoDB" id="1924025at2759"/>
<dbReference type="InParanoid" id="V4UAT7"/>
<feature type="region of interest" description="Disordered" evidence="1">
    <location>
        <begin position="71"/>
        <end position="97"/>
    </location>
</feature>
<proteinExistence type="predicted"/>
<accession>V4UAT7</accession>
<dbReference type="AlphaFoldDB" id="V4UAT7"/>
<dbReference type="KEGG" id="cic:CICLE_v10017139mg"/>
<reference evidence="2 3" key="1">
    <citation type="submission" date="2013-10" db="EMBL/GenBank/DDBJ databases">
        <authorList>
            <consortium name="International Citrus Genome Consortium"/>
            <person name="Jenkins J."/>
            <person name="Schmutz J."/>
            <person name="Prochnik S."/>
            <person name="Rokhsar D."/>
            <person name="Gmitter F."/>
            <person name="Ollitrault P."/>
            <person name="Machado M."/>
            <person name="Talon M."/>
            <person name="Wincker P."/>
            <person name="Jaillon O."/>
            <person name="Morgante M."/>
        </authorList>
    </citation>
    <scope>NUCLEOTIDE SEQUENCE</scope>
    <source>
        <strain evidence="3">cv. Clemenules</strain>
    </source>
</reference>
<gene>
    <name evidence="2" type="ORF">CICLE_v10017139mg</name>
</gene>